<evidence type="ECO:0000256" key="3">
    <source>
        <dbReference type="ARBA" id="ARBA00022692"/>
    </source>
</evidence>
<feature type="transmembrane region" description="Helical" evidence="6">
    <location>
        <begin position="402"/>
        <end position="422"/>
    </location>
</feature>
<sequence length="561" mass="63825">MNCFGCSPSLNPNGHLLPVSINGNVGYIDTTGQIIIKPEMQDGLPFREGFAVVKVRNVFGIIDPTGAYTLRPLYLTLSSFSEGLARVLSNKRFGYLNRQMKISIPSTFMNARDFSSGLAAVENEDGKWGYINSIATIMIPFQFDHAFSFNNERACVVVNGKCGFIDLRGNRVVAPIFEDARDFSFERAPVKKEGKWGFINQDGFLEIPFQFQYVKPFSHNGLAPVMQNDLWGYINTKGNPIIPYHFQEAEPFSEGLAVVKMNDKWGYIDQSGAWIIEPQFEIAEAFDRGFARVLNADAMHDFGDSIGLGLSWYLDVKSKKDPSREYPFGYHRFSLLGALINCIVLILGSIVAINEAIERIIVPEHSDAEGMFIFALFGILINGFAAYKLSSSKNLNEKMARWHLFEDVLGWFSVLIVSTVLLFYDNPYLDPVLSVCISFVIVWQSWKKLKEVMYVFLLGKPTELDMEELKHRMLQIPYVKSIHLLRVLSLDEHHCFFFAHLKIEHYDNVTEVKKNIKAVLKEFTIEYSIIEIETENELCEFDDTDLNKREVSLSCKGVPLF</sequence>
<reference evidence="8" key="1">
    <citation type="journal article" date="2021" name="Genome Biol. Evol.">
        <title>A High-Quality Reference Genome for a Parasitic Bivalve with Doubly Uniparental Inheritance (Bivalvia: Unionida).</title>
        <authorList>
            <person name="Smith C.H."/>
        </authorList>
    </citation>
    <scope>NUCLEOTIDE SEQUENCE</scope>
    <source>
        <strain evidence="8">CHS0354</strain>
    </source>
</reference>
<comment type="similarity">
    <text evidence="2">Belongs to the cation diffusion facilitator (CDF) transporter (TC 2.A.4) family. SLC30A subfamily.</text>
</comment>
<reference evidence="8" key="2">
    <citation type="journal article" date="2021" name="Genome Biol. Evol.">
        <title>Developing a high-quality reference genome for a parasitic bivalve with doubly uniparental inheritance (Bivalvia: Unionida).</title>
        <authorList>
            <person name="Smith C.H."/>
        </authorList>
    </citation>
    <scope>NUCLEOTIDE SEQUENCE</scope>
    <source>
        <strain evidence="8">CHS0354</strain>
        <tissue evidence="8">Mantle</tissue>
    </source>
</reference>
<dbReference type="NCBIfam" id="TIGR01297">
    <property type="entry name" value="CDF"/>
    <property type="match status" value="1"/>
</dbReference>
<dbReference type="SUPFAM" id="SSF69360">
    <property type="entry name" value="Cell wall binding repeat"/>
    <property type="match status" value="1"/>
</dbReference>
<dbReference type="AlphaFoldDB" id="A0AAE0T6L4"/>
<evidence type="ECO:0000259" key="7">
    <source>
        <dbReference type="Pfam" id="PF01545"/>
    </source>
</evidence>
<keyword evidence="9" id="KW-1185">Reference proteome</keyword>
<feature type="domain" description="Cation efflux protein transmembrane" evidence="7">
    <location>
        <begin position="293"/>
        <end position="455"/>
    </location>
</feature>
<reference evidence="8" key="3">
    <citation type="submission" date="2023-05" db="EMBL/GenBank/DDBJ databases">
        <authorList>
            <person name="Smith C.H."/>
        </authorList>
    </citation>
    <scope>NUCLEOTIDE SEQUENCE</scope>
    <source>
        <strain evidence="8">CHS0354</strain>
        <tissue evidence="8">Mantle</tissue>
    </source>
</reference>
<evidence type="ECO:0000256" key="4">
    <source>
        <dbReference type="ARBA" id="ARBA00022989"/>
    </source>
</evidence>
<evidence type="ECO:0000256" key="2">
    <source>
        <dbReference type="ARBA" id="ARBA00008873"/>
    </source>
</evidence>
<dbReference type="Gene3D" id="1.20.1510.10">
    <property type="entry name" value="Cation efflux protein transmembrane domain"/>
    <property type="match status" value="1"/>
</dbReference>
<dbReference type="Proteomes" id="UP001195483">
    <property type="component" value="Unassembled WGS sequence"/>
</dbReference>
<dbReference type="Pfam" id="PF14903">
    <property type="entry name" value="WG_beta_rep"/>
    <property type="match status" value="5"/>
</dbReference>
<accession>A0AAE0T6L4</accession>
<proteinExistence type="inferred from homology"/>
<dbReference type="GO" id="GO:0008324">
    <property type="term" value="F:monoatomic cation transmembrane transporter activity"/>
    <property type="evidence" value="ECO:0007669"/>
    <property type="project" value="InterPro"/>
</dbReference>
<dbReference type="EMBL" id="JAEAOA010000085">
    <property type="protein sequence ID" value="KAK3604782.1"/>
    <property type="molecule type" value="Genomic_DNA"/>
</dbReference>
<gene>
    <name evidence="8" type="ORF">CHS0354_000440</name>
</gene>
<evidence type="ECO:0000313" key="8">
    <source>
        <dbReference type="EMBL" id="KAK3604782.1"/>
    </source>
</evidence>
<feature type="transmembrane region" description="Helical" evidence="6">
    <location>
        <begin position="372"/>
        <end position="390"/>
    </location>
</feature>
<dbReference type="Pfam" id="PF01545">
    <property type="entry name" value="Cation_efflux"/>
    <property type="match status" value="1"/>
</dbReference>
<dbReference type="InterPro" id="IPR027469">
    <property type="entry name" value="Cation_efflux_TMD_sf"/>
</dbReference>
<dbReference type="InterPro" id="IPR058533">
    <property type="entry name" value="Cation_efflux_TM"/>
</dbReference>
<dbReference type="InterPro" id="IPR002524">
    <property type="entry name" value="Cation_efflux"/>
</dbReference>
<comment type="subcellular location">
    <subcellularLocation>
        <location evidence="1">Membrane</location>
        <topology evidence="1">Multi-pass membrane protein</topology>
    </subcellularLocation>
</comment>
<keyword evidence="5 6" id="KW-0472">Membrane</keyword>
<comment type="caution">
    <text evidence="8">The sequence shown here is derived from an EMBL/GenBank/DDBJ whole genome shotgun (WGS) entry which is preliminary data.</text>
</comment>
<dbReference type="GO" id="GO:0016020">
    <property type="term" value="C:membrane"/>
    <property type="evidence" value="ECO:0007669"/>
    <property type="project" value="UniProtKB-SubCell"/>
</dbReference>
<organism evidence="8 9">
    <name type="scientific">Potamilus streckersoni</name>
    <dbReference type="NCBI Taxonomy" id="2493646"/>
    <lineage>
        <taxon>Eukaryota</taxon>
        <taxon>Metazoa</taxon>
        <taxon>Spiralia</taxon>
        <taxon>Lophotrochozoa</taxon>
        <taxon>Mollusca</taxon>
        <taxon>Bivalvia</taxon>
        <taxon>Autobranchia</taxon>
        <taxon>Heteroconchia</taxon>
        <taxon>Palaeoheterodonta</taxon>
        <taxon>Unionida</taxon>
        <taxon>Unionoidea</taxon>
        <taxon>Unionidae</taxon>
        <taxon>Ambleminae</taxon>
        <taxon>Lampsilini</taxon>
        <taxon>Potamilus</taxon>
    </lineage>
</organism>
<evidence type="ECO:0000256" key="5">
    <source>
        <dbReference type="ARBA" id="ARBA00023136"/>
    </source>
</evidence>
<feature type="transmembrane region" description="Helical" evidence="6">
    <location>
        <begin position="333"/>
        <end position="352"/>
    </location>
</feature>
<dbReference type="InterPro" id="IPR032774">
    <property type="entry name" value="WG_beta_rep"/>
</dbReference>
<dbReference type="PANTHER" id="PTHR37841:SF1">
    <property type="entry name" value="DUF3298 DOMAIN-CONTAINING PROTEIN"/>
    <property type="match status" value="1"/>
</dbReference>
<dbReference type="PANTHER" id="PTHR37841">
    <property type="entry name" value="GLR2918 PROTEIN"/>
    <property type="match status" value="1"/>
</dbReference>
<keyword evidence="3 6" id="KW-0812">Transmembrane</keyword>
<name>A0AAE0T6L4_9BIVA</name>
<keyword evidence="4 6" id="KW-1133">Transmembrane helix</keyword>
<evidence type="ECO:0000256" key="6">
    <source>
        <dbReference type="SAM" id="Phobius"/>
    </source>
</evidence>
<dbReference type="SUPFAM" id="SSF161111">
    <property type="entry name" value="Cation efflux protein transmembrane domain-like"/>
    <property type="match status" value="1"/>
</dbReference>
<protein>
    <recommendedName>
        <fullName evidence="7">Cation efflux protein transmembrane domain-containing protein</fullName>
    </recommendedName>
</protein>
<evidence type="ECO:0000313" key="9">
    <source>
        <dbReference type="Proteomes" id="UP001195483"/>
    </source>
</evidence>
<evidence type="ECO:0000256" key="1">
    <source>
        <dbReference type="ARBA" id="ARBA00004141"/>
    </source>
</evidence>